<gene>
    <name evidence="1" type="ORF">PHAVU_L001690</name>
</gene>
<accession>A0ACC3P003</accession>
<organism evidence="1 2">
    <name type="scientific">Phaseolus vulgaris</name>
    <name type="common">Kidney bean</name>
    <name type="synonym">French bean</name>
    <dbReference type="NCBI Taxonomy" id="3885"/>
    <lineage>
        <taxon>Eukaryota</taxon>
        <taxon>Viridiplantae</taxon>
        <taxon>Streptophyta</taxon>
        <taxon>Embryophyta</taxon>
        <taxon>Tracheophyta</taxon>
        <taxon>Spermatophyta</taxon>
        <taxon>Magnoliopsida</taxon>
        <taxon>eudicotyledons</taxon>
        <taxon>Gunneridae</taxon>
        <taxon>Pentapetalae</taxon>
        <taxon>rosids</taxon>
        <taxon>fabids</taxon>
        <taxon>Fabales</taxon>
        <taxon>Fabaceae</taxon>
        <taxon>Papilionoideae</taxon>
        <taxon>50 kb inversion clade</taxon>
        <taxon>NPAAA clade</taxon>
        <taxon>indigoferoid/millettioid clade</taxon>
        <taxon>Phaseoleae</taxon>
        <taxon>Phaseolus</taxon>
    </lineage>
</organism>
<sequence length="83" mass="8942">MPQTIPPANTYQTHNNAQGQRGHASSPTTKCVVESGGGRLDALCIRSQTRVSRQKLTPAFYAPRKTKLLGEANGGRVPRAPSR</sequence>
<name>A0ACC3P003_PHAVU</name>
<comment type="caution">
    <text evidence="1">The sequence shown here is derived from an EMBL/GenBank/DDBJ whole genome shotgun (WGS) entry which is preliminary data.</text>
</comment>
<dbReference type="Proteomes" id="UP000000226">
    <property type="component" value="Unassembled WGS sequence"/>
</dbReference>
<protein>
    <submittedName>
        <fullName evidence="1">Uncharacterized protein</fullName>
    </submittedName>
</protein>
<reference evidence="1" key="1">
    <citation type="submission" date="2023-07" db="EMBL/GenBank/DDBJ databases">
        <title>WGS assembly of Phaseolus vulgaris.</title>
        <authorList>
            <person name="Schmutz J."/>
            <person name="Mcclean P."/>
            <person name="Shu S."/>
            <person name="Cregan P."/>
            <person name="Rokhsar D."/>
            <person name="Jackson S."/>
        </authorList>
    </citation>
    <scope>NUCLEOTIDE SEQUENCE</scope>
</reference>
<proteinExistence type="predicted"/>
<dbReference type="EMBL" id="MU967800">
    <property type="protein sequence ID" value="KAK6645791.1"/>
    <property type="molecule type" value="Genomic_DNA"/>
</dbReference>
<evidence type="ECO:0000313" key="2">
    <source>
        <dbReference type="Proteomes" id="UP000000226"/>
    </source>
</evidence>
<keyword evidence="2" id="KW-1185">Reference proteome</keyword>
<evidence type="ECO:0000313" key="1">
    <source>
        <dbReference type="EMBL" id="KAK6645791.1"/>
    </source>
</evidence>